<protein>
    <recommendedName>
        <fullName evidence="4">ABC transporter substrate-binding protein</fullName>
    </recommendedName>
</protein>
<dbReference type="EMBL" id="JAJQKU010000002">
    <property type="protein sequence ID" value="MCD9096629.1"/>
    <property type="molecule type" value="Genomic_DNA"/>
</dbReference>
<dbReference type="RefSeq" id="WP_232135423.1">
    <property type="nucleotide sequence ID" value="NZ_JAJQKU010000002.1"/>
</dbReference>
<accession>A0ABS8UC43</accession>
<evidence type="ECO:0000256" key="1">
    <source>
        <dbReference type="SAM" id="SignalP"/>
    </source>
</evidence>
<reference evidence="2" key="1">
    <citation type="submission" date="2021-12" db="EMBL/GenBank/DDBJ databases">
        <authorList>
            <person name="Ulrich A."/>
        </authorList>
    </citation>
    <scope>NUCLEOTIDE SEQUENCE</scope>
    <source>
        <strain evidence="2">A1P009</strain>
    </source>
</reference>
<feature type="signal peptide" evidence="1">
    <location>
        <begin position="1"/>
        <end position="23"/>
    </location>
</feature>
<organism evidence="2 3">
    <name type="scientific">Luteimonas fraxinea</name>
    <dbReference type="NCBI Taxonomy" id="2901869"/>
    <lineage>
        <taxon>Bacteria</taxon>
        <taxon>Pseudomonadati</taxon>
        <taxon>Pseudomonadota</taxon>
        <taxon>Gammaproteobacteria</taxon>
        <taxon>Lysobacterales</taxon>
        <taxon>Lysobacteraceae</taxon>
        <taxon>Luteimonas</taxon>
    </lineage>
</organism>
<comment type="caution">
    <text evidence="2">The sequence shown here is derived from an EMBL/GenBank/DDBJ whole genome shotgun (WGS) entry which is preliminary data.</text>
</comment>
<proteinExistence type="predicted"/>
<name>A0ABS8UC43_9GAMM</name>
<gene>
    <name evidence="2" type="ORF">LTT95_06700</name>
</gene>
<dbReference type="Gene3D" id="2.60.120.380">
    <property type="match status" value="3"/>
</dbReference>
<keyword evidence="3" id="KW-1185">Reference proteome</keyword>
<evidence type="ECO:0000313" key="3">
    <source>
        <dbReference type="Proteomes" id="UP001430360"/>
    </source>
</evidence>
<feature type="chain" id="PRO_5047055202" description="ABC transporter substrate-binding protein" evidence="1">
    <location>
        <begin position="24"/>
        <end position="446"/>
    </location>
</feature>
<reference evidence="2" key="2">
    <citation type="journal article" date="2022" name="Syst. Appl. Microbiol.">
        <title>Physiological and genomic characterisation of Luteimonas fraxinea sp. nov., a bacterial species associated with trees tolerant to ash dieback.</title>
        <authorList>
            <person name="Ulrich K."/>
            <person name="Becker R."/>
            <person name="Behrendt U."/>
            <person name="Kube M."/>
            <person name="Schneck V."/>
            <person name="Ulrich A."/>
        </authorList>
    </citation>
    <scope>NUCLEOTIDE SEQUENCE</scope>
    <source>
        <strain evidence="2">A1P009</strain>
    </source>
</reference>
<dbReference type="Proteomes" id="UP001430360">
    <property type="component" value="Unassembled WGS sequence"/>
</dbReference>
<evidence type="ECO:0008006" key="4">
    <source>
        <dbReference type="Google" id="ProtNLM"/>
    </source>
</evidence>
<keyword evidence="1" id="KW-0732">Signal</keyword>
<sequence length="446" mass="46689">MKTVHTLALAVALALAPTLVVHAAPGDAAESVTLGAERRGEITSQSSLNHQDGSRSQLYRVDLREGQVASFKLEGALRGKLTAFHGGDLVASSNPNNESASLVVRAKRAGSYTIAVSGADASAYGPFTLQASAIEAYNGETLRVGAAISDWTDAKRQLPLRIDEAGFYTIDMMSDDFDSVLKLDGPGVALSNDDGGEGSNARISARLAPGTYTLTAEGYGSERINGMYQIRVAARPLPEGGLREGGELAVGSTVTGLYEGTAHAYTFSLPARRVVRIDMRSDEIDPLMHLAGNGVEKTDDDGGDALNSRISMLLEPGTYTLRADAASAGAGLYTLAFAASEAPDNVGGGTLAAGRPTDATLLPGMTDRWTINIRSAGEYAIAMSSDDVDSYLRLSRDGQEVATDDDGGGALNARIAQRLESGTYVVEASSIDGDTGGNYRISLERR</sequence>
<evidence type="ECO:0000313" key="2">
    <source>
        <dbReference type="EMBL" id="MCD9096629.1"/>
    </source>
</evidence>